<dbReference type="AlphaFoldDB" id="A0A372LHJ3"/>
<sequence length="61" mass="7250">MYFLILFFIKKFKLLNEKKQKIEIIHLLPLTKSPINQVRLPVYYDALYAAQEETVSSNAYI</sequence>
<proteinExistence type="predicted"/>
<protein>
    <submittedName>
        <fullName evidence="1">Uncharacterized protein</fullName>
    </submittedName>
</protein>
<evidence type="ECO:0000313" key="1">
    <source>
        <dbReference type="EMBL" id="RFU65549.1"/>
    </source>
</evidence>
<dbReference type="Proteomes" id="UP000262939">
    <property type="component" value="Unassembled WGS sequence"/>
</dbReference>
<evidence type="ECO:0000313" key="2">
    <source>
        <dbReference type="Proteomes" id="UP000262939"/>
    </source>
</evidence>
<keyword evidence="2" id="KW-1185">Reference proteome</keyword>
<gene>
    <name evidence="1" type="ORF">D0466_06625</name>
</gene>
<accession>A0A372LHJ3</accession>
<organism evidence="1 2">
    <name type="scientific">Peribacillus glennii</name>
    <dbReference type="NCBI Taxonomy" id="2303991"/>
    <lineage>
        <taxon>Bacteria</taxon>
        <taxon>Bacillati</taxon>
        <taxon>Bacillota</taxon>
        <taxon>Bacilli</taxon>
        <taxon>Bacillales</taxon>
        <taxon>Bacillaceae</taxon>
        <taxon>Peribacillus</taxon>
    </lineage>
</organism>
<comment type="caution">
    <text evidence="1">The sequence shown here is derived from an EMBL/GenBank/DDBJ whole genome shotgun (WGS) entry which is preliminary data.</text>
</comment>
<reference evidence="1 2" key="1">
    <citation type="submission" date="2018-08" db="EMBL/GenBank/DDBJ databases">
        <title>Bacillus chawlae sp. nov., Bacillus glennii sp. nov., and Bacillus saganii sp. nov. Isolated from the Vehicle Assembly Building at Kennedy Space Center where the Viking Spacecraft were Assembled.</title>
        <authorList>
            <person name="Seuylemezian A."/>
            <person name="Vaishampayan P."/>
        </authorList>
    </citation>
    <scope>NUCLEOTIDE SEQUENCE [LARGE SCALE GENOMIC DNA]</scope>
    <source>
        <strain evidence="1 2">V44-8</strain>
    </source>
</reference>
<name>A0A372LHJ3_9BACI</name>
<dbReference type="EMBL" id="QVTD01000003">
    <property type="protein sequence ID" value="RFU65549.1"/>
    <property type="molecule type" value="Genomic_DNA"/>
</dbReference>